<organism evidence="1 2">
    <name type="scientific">Chamaesiphon minutus (strain ATCC 27169 / PCC 6605)</name>
    <dbReference type="NCBI Taxonomy" id="1173020"/>
    <lineage>
        <taxon>Bacteria</taxon>
        <taxon>Bacillati</taxon>
        <taxon>Cyanobacteriota</taxon>
        <taxon>Cyanophyceae</taxon>
        <taxon>Gomontiellales</taxon>
        <taxon>Chamaesiphonaceae</taxon>
        <taxon>Chamaesiphon</taxon>
    </lineage>
</organism>
<dbReference type="PANTHER" id="PTHR37953">
    <property type="entry name" value="UPF0127 PROTEIN MJ1496"/>
    <property type="match status" value="1"/>
</dbReference>
<evidence type="ECO:0000313" key="2">
    <source>
        <dbReference type="Proteomes" id="UP000010366"/>
    </source>
</evidence>
<dbReference type="HOGENOM" id="CLU_097039_2_0_3"/>
<reference evidence="1 2" key="1">
    <citation type="submission" date="2012-05" db="EMBL/GenBank/DDBJ databases">
        <title>Finished chromosome of genome of Chamaesiphon sp. PCC 6605.</title>
        <authorList>
            <consortium name="US DOE Joint Genome Institute"/>
            <person name="Gugger M."/>
            <person name="Coursin T."/>
            <person name="Rippka R."/>
            <person name="Tandeau De Marsac N."/>
            <person name="Huntemann M."/>
            <person name="Wei C.-L."/>
            <person name="Han J."/>
            <person name="Detter J.C."/>
            <person name="Han C."/>
            <person name="Tapia R."/>
            <person name="Chen A."/>
            <person name="Kyrpides N."/>
            <person name="Mavromatis K."/>
            <person name="Markowitz V."/>
            <person name="Szeto E."/>
            <person name="Ivanova N."/>
            <person name="Pagani I."/>
            <person name="Pati A."/>
            <person name="Goodwin L."/>
            <person name="Nordberg H.P."/>
            <person name="Cantor M.N."/>
            <person name="Hua S.X."/>
            <person name="Woyke T."/>
            <person name="Kerfeld C.A."/>
        </authorList>
    </citation>
    <scope>NUCLEOTIDE SEQUENCE [LARGE SCALE GENOMIC DNA]</scope>
    <source>
        <strain evidence="2">ATCC 27169 / PCC 6605</strain>
    </source>
</reference>
<dbReference type="STRING" id="1173020.Cha6605_3742"/>
<gene>
    <name evidence="1" type="ORF">Cha6605_3742</name>
</gene>
<dbReference type="Proteomes" id="UP000010366">
    <property type="component" value="Chromosome"/>
</dbReference>
<name>K9UKJ1_CHAP6</name>
<evidence type="ECO:0008006" key="3">
    <source>
        <dbReference type="Google" id="ProtNLM"/>
    </source>
</evidence>
<dbReference type="InterPro" id="IPR003795">
    <property type="entry name" value="DUF192"/>
</dbReference>
<dbReference type="KEGG" id="cmp:Cha6605_3742"/>
<dbReference type="eggNOG" id="COG1430">
    <property type="taxonomic scope" value="Bacteria"/>
</dbReference>
<dbReference type="PANTHER" id="PTHR37953:SF1">
    <property type="entry name" value="UPF0127 PROTEIN MJ1496"/>
    <property type="match status" value="1"/>
</dbReference>
<dbReference type="AlphaFoldDB" id="K9UKJ1"/>
<dbReference type="Pfam" id="PF02643">
    <property type="entry name" value="DUF192"/>
    <property type="match status" value="1"/>
</dbReference>
<proteinExistence type="predicted"/>
<dbReference type="RefSeq" id="WP_015160834.1">
    <property type="nucleotide sequence ID" value="NC_019697.1"/>
</dbReference>
<dbReference type="InterPro" id="IPR038695">
    <property type="entry name" value="Saro_0823-like_sf"/>
</dbReference>
<dbReference type="EMBL" id="CP003600">
    <property type="protein sequence ID" value="AFY94714.1"/>
    <property type="molecule type" value="Genomic_DNA"/>
</dbReference>
<accession>K9UKJ1</accession>
<sequence length="185" mass="20089">MKQYFKFGITCGVAGVLLLGHSLPILSVPPVQPKNPSAQATVEPKTTPQGQKLPLTAQFSVKGQTILLEVARTPEEQSMGLMYRTELAANRGMLFSFSPPRAVRFWMKNTLIPLDMLFVSNGVVKYIGANIPPCKQATCPDYGPDSQIAVDSVIELRAGRAAELGIKVGDRVKIASYSAKRLKSI</sequence>
<dbReference type="Gene3D" id="2.60.120.1140">
    <property type="entry name" value="Protein of unknown function DUF192"/>
    <property type="match status" value="1"/>
</dbReference>
<evidence type="ECO:0000313" key="1">
    <source>
        <dbReference type="EMBL" id="AFY94714.1"/>
    </source>
</evidence>
<keyword evidence="2" id="KW-1185">Reference proteome</keyword>
<protein>
    <recommendedName>
        <fullName evidence="3">DUF192 domain-containing protein</fullName>
    </recommendedName>
</protein>